<organism evidence="2 3">
    <name type="scientific">Aminobacter aganoensis</name>
    <dbReference type="NCBI Taxonomy" id="83264"/>
    <lineage>
        <taxon>Bacteria</taxon>
        <taxon>Pseudomonadati</taxon>
        <taxon>Pseudomonadota</taxon>
        <taxon>Alphaproteobacteria</taxon>
        <taxon>Hyphomicrobiales</taxon>
        <taxon>Phyllobacteriaceae</taxon>
        <taxon>Aminobacter</taxon>
    </lineage>
</organism>
<keyword evidence="3" id="KW-1185">Reference proteome</keyword>
<comment type="caution">
    <text evidence="2">The sequence shown here is derived from an EMBL/GenBank/DDBJ whole genome shotgun (WGS) entry which is preliminary data.</text>
</comment>
<dbReference type="Proteomes" id="UP000536262">
    <property type="component" value="Unassembled WGS sequence"/>
</dbReference>
<dbReference type="EMBL" id="JACHOU010000030">
    <property type="protein sequence ID" value="MBB6357746.1"/>
    <property type="molecule type" value="Genomic_DNA"/>
</dbReference>
<accession>A0A7X0FDK8</accession>
<evidence type="ECO:0000313" key="2">
    <source>
        <dbReference type="EMBL" id="MBB6357746.1"/>
    </source>
</evidence>
<sequence>MRNGEGASGTRRNRDIGLDQGNLIDLDVTAIVDDDLISGFSNDSLDDHLAKFGRSDDNDISAGDRFCPIDASSHQQLARVQRRGHRTGPNPRQEGDPAAHHQTESGGAKNGRDPNDQHRTHEDTPFIHSSGRQHPRAPTQS</sequence>
<evidence type="ECO:0000313" key="3">
    <source>
        <dbReference type="Proteomes" id="UP000536262"/>
    </source>
</evidence>
<name>A0A7X0FDK8_9HYPH</name>
<dbReference type="AlphaFoldDB" id="A0A7X0FDK8"/>
<evidence type="ECO:0000256" key="1">
    <source>
        <dbReference type="SAM" id="MobiDB-lite"/>
    </source>
</evidence>
<feature type="compositionally biased region" description="Basic and acidic residues" evidence="1">
    <location>
        <begin position="110"/>
        <end position="125"/>
    </location>
</feature>
<feature type="region of interest" description="Disordered" evidence="1">
    <location>
        <begin position="38"/>
        <end position="141"/>
    </location>
</feature>
<proteinExistence type="predicted"/>
<feature type="region of interest" description="Disordered" evidence="1">
    <location>
        <begin position="1"/>
        <end position="20"/>
    </location>
</feature>
<feature type="compositionally biased region" description="Basic and acidic residues" evidence="1">
    <location>
        <begin position="45"/>
        <end position="57"/>
    </location>
</feature>
<feature type="compositionally biased region" description="Basic and acidic residues" evidence="1">
    <location>
        <begin position="93"/>
        <end position="103"/>
    </location>
</feature>
<reference evidence="2 3" key="1">
    <citation type="submission" date="2020-08" db="EMBL/GenBank/DDBJ databases">
        <title>Genomic Encyclopedia of Type Strains, Phase IV (KMG-IV): sequencing the most valuable type-strain genomes for metagenomic binning, comparative biology and taxonomic classification.</title>
        <authorList>
            <person name="Goeker M."/>
        </authorList>
    </citation>
    <scope>NUCLEOTIDE SEQUENCE [LARGE SCALE GENOMIC DNA]</scope>
    <source>
        <strain evidence="2 3">DSM 7051</strain>
    </source>
</reference>
<gene>
    <name evidence="2" type="ORF">GGR00_005570</name>
</gene>
<protein>
    <submittedName>
        <fullName evidence="2">Uncharacterized protein</fullName>
    </submittedName>
</protein>